<dbReference type="InterPro" id="IPR007345">
    <property type="entry name" value="Polysacch_pyruvyl_Trfase"/>
</dbReference>
<sequence length="376" mass="43287">MFRRKKVKKILLRGYYGYKNSGDDALFYSIVQKITERENVEINVLSRSCLHYPESVENINFKKPTNTNILMGILKNNILIFGGGSQLQDYGKKKMILGLFKTYCIVSLSKLLRKKVIYLGISIGPLETSLGKKISKEILKKSDYIAVRDKSSFKFLENNKISNDKICLLPDLAISLIDNINIRKEKNSSEIILGINLLPFMSVIRNNLNKEKEIIKIISFSINKLMEKNKSMQVRLYSFQEDEFINDFYILQELANNIKGNVEIIRYQSNPVKVLEGLSECNRFIGMRLHSSIFAYSCEIPQIILSYHPKCEGFAKSVGYNENQIIDINSLSEDKLLSKMNDLIENPLLYKPESSPIGKKEEVDSLYEMLAMNYFN</sequence>
<evidence type="ECO:0000313" key="3">
    <source>
        <dbReference type="Proteomes" id="UP000470409"/>
    </source>
</evidence>
<evidence type="ECO:0000259" key="1">
    <source>
        <dbReference type="Pfam" id="PF04230"/>
    </source>
</evidence>
<accession>A0A7V7SBT8</accession>
<evidence type="ECO:0000313" key="2">
    <source>
        <dbReference type="EMBL" id="KAB2445574.1"/>
    </source>
</evidence>
<organism evidence="2 3">
    <name type="scientific">Bacillus luti</name>
    <dbReference type="NCBI Taxonomy" id="2026191"/>
    <lineage>
        <taxon>Bacteria</taxon>
        <taxon>Bacillati</taxon>
        <taxon>Bacillota</taxon>
        <taxon>Bacilli</taxon>
        <taxon>Bacillales</taxon>
        <taxon>Bacillaceae</taxon>
        <taxon>Bacillus</taxon>
        <taxon>Bacillus cereus group</taxon>
    </lineage>
</organism>
<dbReference type="Proteomes" id="UP000470409">
    <property type="component" value="Unassembled WGS sequence"/>
</dbReference>
<dbReference type="PANTHER" id="PTHR36836">
    <property type="entry name" value="COLANIC ACID BIOSYNTHESIS PROTEIN WCAK"/>
    <property type="match status" value="1"/>
</dbReference>
<gene>
    <name evidence="2" type="ORF">F8163_02150</name>
</gene>
<comment type="caution">
    <text evidence="2">The sequence shown here is derived from an EMBL/GenBank/DDBJ whole genome shotgun (WGS) entry which is preliminary data.</text>
</comment>
<reference evidence="2 3" key="1">
    <citation type="submission" date="2019-10" db="EMBL/GenBank/DDBJ databases">
        <title>Bacillus from the desert of Cuatro Cinegas, Coahuila.</title>
        <authorList>
            <person name="Olmedo-Alvarez G."/>
            <person name="Saldana S."/>
            <person name="Barcelo D."/>
        </authorList>
    </citation>
    <scope>NUCLEOTIDE SEQUENCE [LARGE SCALE GENOMIC DNA]</scope>
    <source>
        <strain evidence="2 3">CH155b_5T</strain>
    </source>
</reference>
<dbReference type="AlphaFoldDB" id="A0A7V7SBT8"/>
<feature type="domain" description="Polysaccharide pyruvyl transferase" evidence="1">
    <location>
        <begin position="20"/>
        <end position="308"/>
    </location>
</feature>
<dbReference type="PANTHER" id="PTHR36836:SF1">
    <property type="entry name" value="COLANIC ACID BIOSYNTHESIS PROTEIN WCAK"/>
    <property type="match status" value="1"/>
</dbReference>
<protein>
    <recommendedName>
        <fullName evidence="1">Polysaccharide pyruvyl transferase domain-containing protein</fullName>
    </recommendedName>
</protein>
<dbReference type="Pfam" id="PF04230">
    <property type="entry name" value="PS_pyruv_trans"/>
    <property type="match status" value="1"/>
</dbReference>
<name>A0A7V7SBT8_9BACI</name>
<dbReference type="EMBL" id="WBPG01000002">
    <property type="protein sequence ID" value="KAB2445574.1"/>
    <property type="molecule type" value="Genomic_DNA"/>
</dbReference>
<proteinExistence type="predicted"/>